<gene>
    <name evidence="7" type="ORF">HAHE_32470</name>
</gene>
<dbReference type="Proteomes" id="UP001374893">
    <property type="component" value="Chromosome"/>
</dbReference>
<evidence type="ECO:0000256" key="1">
    <source>
        <dbReference type="ARBA" id="ARBA00004236"/>
    </source>
</evidence>
<evidence type="ECO:0000313" key="8">
    <source>
        <dbReference type="Proteomes" id="UP001374893"/>
    </source>
</evidence>
<keyword evidence="6" id="KW-0812">Transmembrane</keyword>
<keyword evidence="4" id="KW-0143">Chaperone</keyword>
<evidence type="ECO:0000256" key="2">
    <source>
        <dbReference type="ARBA" id="ARBA00022475"/>
    </source>
</evidence>
<keyword evidence="3 6" id="KW-0472">Membrane</keyword>
<accession>A0ABN6H713</accession>
<sequence length="548" mass="61039">MIENIRRYTGLIIVVIVLLLLGFIFMDTSGIFTRSAGSGTYVTVNGRGYSYPEYQKLGPSSISLIQRLPDYQLYGFFNALRGDAQDENNQNLQFFAGRVVIKNASEEFGIYPSDEDVQEFVEGLRVFQTQPPAGTPPGTPGEFNQTAYNAFKESLGSYGLFEHDFLDLIRDVIATEEVRTIVGGGLPGSRHLAEAMTVVRSQQVEASVASIDTAPFVEKIQPTDEELQEYWETRKDAFKTEKRIKVSYVLASPQYPDDIVEKPEAPDAPEKTPEEQEKADAEKQAREEARAKVDKELAIAVDDFINKVHDSEGEDYVKLVGEKGWTLVQTDWVTETTLPADLKLRPRATAGGKSVANHLFGLTLGPDPLAPFTDAIGVGDNQWLVARLDEVEEVREKSFDEAKEEVKEQYVDEKADEAIKAEVEAKTEALKKSIEGGKSFEDAAKELELEPKKLGPWAMSDTLDDESASREIFQLASTVNPGEFAEPLYQDDRAVIIHVDNRQIIKDDNRGQQIDSLGSNLEIRNENAAFAAWLNEEIRQANLQTATP</sequence>
<feature type="compositionally biased region" description="Basic and acidic residues" evidence="5">
    <location>
        <begin position="259"/>
        <end position="289"/>
    </location>
</feature>
<dbReference type="RefSeq" id="WP_338685889.1">
    <property type="nucleotide sequence ID" value="NZ_AP024702.1"/>
</dbReference>
<reference evidence="7 8" key="1">
    <citation type="submission" date="2021-06" db="EMBL/GenBank/DDBJ databases">
        <title>Complete genome of Haloferula helveola possessing various polysaccharide degrading enzymes.</title>
        <authorList>
            <person name="Takami H."/>
            <person name="Huang C."/>
            <person name="Hamasaki K."/>
        </authorList>
    </citation>
    <scope>NUCLEOTIDE SEQUENCE [LARGE SCALE GENOMIC DNA]</scope>
    <source>
        <strain evidence="7 8">CN-1</strain>
    </source>
</reference>
<comment type="subcellular location">
    <subcellularLocation>
        <location evidence="1">Cell membrane</location>
    </subcellularLocation>
</comment>
<keyword evidence="6" id="KW-1133">Transmembrane helix</keyword>
<dbReference type="SUPFAM" id="SSF109998">
    <property type="entry name" value="Triger factor/SurA peptide-binding domain-like"/>
    <property type="match status" value="1"/>
</dbReference>
<dbReference type="EMBL" id="AP024702">
    <property type="protein sequence ID" value="BCX49339.1"/>
    <property type="molecule type" value="Genomic_DNA"/>
</dbReference>
<name>A0ABN6H713_9BACT</name>
<dbReference type="SUPFAM" id="SSF54534">
    <property type="entry name" value="FKBP-like"/>
    <property type="match status" value="1"/>
</dbReference>
<protein>
    <recommendedName>
        <fullName evidence="9">PpiC domain-containing protein</fullName>
    </recommendedName>
</protein>
<dbReference type="PANTHER" id="PTHR47529:SF1">
    <property type="entry name" value="PERIPLASMIC CHAPERONE PPID"/>
    <property type="match status" value="1"/>
</dbReference>
<evidence type="ECO:0008006" key="9">
    <source>
        <dbReference type="Google" id="ProtNLM"/>
    </source>
</evidence>
<evidence type="ECO:0000256" key="3">
    <source>
        <dbReference type="ARBA" id="ARBA00023136"/>
    </source>
</evidence>
<keyword evidence="2" id="KW-1003">Cell membrane</keyword>
<dbReference type="InterPro" id="IPR027304">
    <property type="entry name" value="Trigger_fact/SurA_dom_sf"/>
</dbReference>
<keyword evidence="8" id="KW-1185">Reference proteome</keyword>
<dbReference type="PANTHER" id="PTHR47529">
    <property type="entry name" value="PEPTIDYL-PROLYL CIS-TRANS ISOMERASE D"/>
    <property type="match status" value="1"/>
</dbReference>
<proteinExistence type="predicted"/>
<evidence type="ECO:0000256" key="6">
    <source>
        <dbReference type="SAM" id="Phobius"/>
    </source>
</evidence>
<dbReference type="Pfam" id="PF13623">
    <property type="entry name" value="SurA_N_2"/>
    <property type="match status" value="1"/>
</dbReference>
<evidence type="ECO:0000313" key="7">
    <source>
        <dbReference type="EMBL" id="BCX49339.1"/>
    </source>
</evidence>
<organism evidence="7 8">
    <name type="scientific">Haloferula helveola</name>
    <dbReference type="NCBI Taxonomy" id="490095"/>
    <lineage>
        <taxon>Bacteria</taxon>
        <taxon>Pseudomonadati</taxon>
        <taxon>Verrucomicrobiota</taxon>
        <taxon>Verrucomicrobiia</taxon>
        <taxon>Verrucomicrobiales</taxon>
        <taxon>Verrucomicrobiaceae</taxon>
        <taxon>Haloferula</taxon>
    </lineage>
</organism>
<dbReference type="InterPro" id="IPR052029">
    <property type="entry name" value="PpiD_chaperone"/>
</dbReference>
<feature type="region of interest" description="Disordered" evidence="5">
    <location>
        <begin position="257"/>
        <end position="289"/>
    </location>
</feature>
<feature type="transmembrane region" description="Helical" evidence="6">
    <location>
        <begin position="7"/>
        <end position="26"/>
    </location>
</feature>
<evidence type="ECO:0000256" key="5">
    <source>
        <dbReference type="SAM" id="MobiDB-lite"/>
    </source>
</evidence>
<evidence type="ECO:0000256" key="4">
    <source>
        <dbReference type="ARBA" id="ARBA00023186"/>
    </source>
</evidence>